<name>A0A1Q8CSD9_9PSEU</name>
<sequence length="84" mass="9053">MGSYQGQATLVMRDETTIEGQATIRTSKRLWEGTIVVGQEERERAREATRIELPTGESRGVSTGEAEVDSATGAYVVSFASNDG</sequence>
<comment type="caution">
    <text evidence="1">The sequence shown here is derived from an EMBL/GenBank/DDBJ whole genome shotgun (WGS) entry which is preliminary data.</text>
</comment>
<evidence type="ECO:0000313" key="2">
    <source>
        <dbReference type="Proteomes" id="UP000185596"/>
    </source>
</evidence>
<dbReference type="Proteomes" id="UP000185596">
    <property type="component" value="Unassembled WGS sequence"/>
</dbReference>
<evidence type="ECO:0000313" key="1">
    <source>
        <dbReference type="EMBL" id="OLF17285.1"/>
    </source>
</evidence>
<dbReference type="AlphaFoldDB" id="A0A1Q8CSD9"/>
<organism evidence="1 2">
    <name type="scientific">Actinophytocola xanthii</name>
    <dbReference type="NCBI Taxonomy" id="1912961"/>
    <lineage>
        <taxon>Bacteria</taxon>
        <taxon>Bacillati</taxon>
        <taxon>Actinomycetota</taxon>
        <taxon>Actinomycetes</taxon>
        <taxon>Pseudonocardiales</taxon>
        <taxon>Pseudonocardiaceae</taxon>
    </lineage>
</organism>
<protein>
    <submittedName>
        <fullName evidence="1">Uncharacterized protein</fullName>
    </submittedName>
</protein>
<keyword evidence="2" id="KW-1185">Reference proteome</keyword>
<dbReference type="OrthoDB" id="4316808at2"/>
<reference evidence="1 2" key="1">
    <citation type="submission" date="2016-12" db="EMBL/GenBank/DDBJ databases">
        <title>The draft genome sequence of Actinophytocola sp. 11-183.</title>
        <authorList>
            <person name="Wang W."/>
            <person name="Yuan L."/>
        </authorList>
    </citation>
    <scope>NUCLEOTIDE SEQUENCE [LARGE SCALE GENOMIC DNA]</scope>
    <source>
        <strain evidence="1 2">11-183</strain>
    </source>
</reference>
<gene>
    <name evidence="1" type="ORF">BU204_11725</name>
</gene>
<proteinExistence type="predicted"/>
<dbReference type="RefSeq" id="WP_075125660.1">
    <property type="nucleotide sequence ID" value="NZ_MSIE01000018.1"/>
</dbReference>
<accession>A0A1Q8CSD9</accession>
<dbReference type="EMBL" id="MSIE01000018">
    <property type="protein sequence ID" value="OLF17285.1"/>
    <property type="molecule type" value="Genomic_DNA"/>
</dbReference>